<feature type="domain" description="WW" evidence="9">
    <location>
        <begin position="47"/>
        <end position="74"/>
    </location>
</feature>
<evidence type="ECO:0000259" key="11">
    <source>
        <dbReference type="PROSITE" id="PS51016"/>
    </source>
</evidence>
<dbReference type="PROSITE" id="PS51016">
    <property type="entry name" value="MYTH4"/>
    <property type="match status" value="1"/>
</dbReference>
<dbReference type="Pfam" id="PF00784">
    <property type="entry name" value="MyTH4"/>
    <property type="match status" value="1"/>
</dbReference>
<dbReference type="SMART" id="SM00139">
    <property type="entry name" value="MyTH4"/>
    <property type="match status" value="1"/>
</dbReference>
<dbReference type="AlphaFoldDB" id="A0A813XEV1"/>
<dbReference type="PANTHER" id="PTHR45876:SF8">
    <property type="entry name" value="FI04035P"/>
    <property type="match status" value="1"/>
</dbReference>
<feature type="compositionally biased region" description="Polar residues" evidence="8">
    <location>
        <begin position="868"/>
        <end position="884"/>
    </location>
</feature>
<dbReference type="Proteomes" id="UP000681722">
    <property type="component" value="Unassembled WGS sequence"/>
</dbReference>
<dbReference type="InterPro" id="IPR038185">
    <property type="entry name" value="MyTH4_dom_sf"/>
</dbReference>
<dbReference type="Gene3D" id="1.10.555.10">
    <property type="entry name" value="Rho GTPase activation protein"/>
    <property type="match status" value="1"/>
</dbReference>
<evidence type="ECO:0000313" key="13">
    <source>
        <dbReference type="EMBL" id="CAF3657018.1"/>
    </source>
</evidence>
<feature type="region of interest" description="Disordered" evidence="8">
    <location>
        <begin position="509"/>
        <end position="589"/>
    </location>
</feature>
<dbReference type="Gene3D" id="1.25.40.530">
    <property type="entry name" value="MyTH4 domain"/>
    <property type="match status" value="1"/>
</dbReference>
<dbReference type="SMART" id="SM00324">
    <property type="entry name" value="RhoGAP"/>
    <property type="match status" value="1"/>
</dbReference>
<feature type="region of interest" description="Disordered" evidence="8">
    <location>
        <begin position="319"/>
        <end position="356"/>
    </location>
</feature>
<keyword evidence="2" id="KW-0343">GTPase activation</keyword>
<evidence type="ECO:0000256" key="6">
    <source>
        <dbReference type="ARBA" id="ARBA00023242"/>
    </source>
</evidence>
<comment type="subcellular location">
    <subcellularLocation>
        <location evidence="1">Nucleus</location>
    </subcellularLocation>
</comment>
<evidence type="ECO:0000259" key="9">
    <source>
        <dbReference type="PROSITE" id="PS50020"/>
    </source>
</evidence>
<dbReference type="FunFam" id="2.20.70.10:FF:000022">
    <property type="entry name" value="Rho GTPase activating protein 39"/>
    <property type="match status" value="1"/>
</dbReference>
<feature type="compositionally biased region" description="Low complexity" evidence="8">
    <location>
        <begin position="611"/>
        <end position="642"/>
    </location>
</feature>
<feature type="region of interest" description="Disordered" evidence="8">
    <location>
        <begin position="868"/>
        <end position="890"/>
    </location>
</feature>
<evidence type="ECO:0000256" key="5">
    <source>
        <dbReference type="ARBA" id="ARBA00022990"/>
    </source>
</evidence>
<feature type="compositionally biased region" description="Low complexity" evidence="8">
    <location>
        <begin position="553"/>
        <end position="568"/>
    </location>
</feature>
<dbReference type="GO" id="GO:0005737">
    <property type="term" value="C:cytoplasm"/>
    <property type="evidence" value="ECO:0007669"/>
    <property type="project" value="TreeGrafter"/>
</dbReference>
<evidence type="ECO:0000313" key="14">
    <source>
        <dbReference type="Proteomes" id="UP000663829"/>
    </source>
</evidence>
<feature type="compositionally biased region" description="Low complexity" evidence="8">
    <location>
        <begin position="222"/>
        <end position="241"/>
    </location>
</feature>
<dbReference type="SUPFAM" id="SSF48350">
    <property type="entry name" value="GTPase activation domain, GAP"/>
    <property type="match status" value="1"/>
</dbReference>
<feature type="compositionally biased region" description="Polar residues" evidence="8">
    <location>
        <begin position="707"/>
        <end position="737"/>
    </location>
</feature>
<dbReference type="PROSITE" id="PS50238">
    <property type="entry name" value="RHOGAP"/>
    <property type="match status" value="1"/>
</dbReference>
<feature type="compositionally biased region" description="Low complexity" evidence="8">
    <location>
        <begin position="272"/>
        <end position="287"/>
    </location>
</feature>
<comment type="caution">
    <text evidence="12">The sequence shown here is derived from an EMBL/GenBank/DDBJ whole genome shotgun (WGS) entry which is preliminary data.</text>
</comment>
<dbReference type="FunFam" id="1.10.555.10:FF:000011">
    <property type="entry name" value="Rho GTPase-activating protein 39"/>
    <property type="match status" value="1"/>
</dbReference>
<dbReference type="Gene3D" id="2.20.70.10">
    <property type="match status" value="1"/>
</dbReference>
<feature type="region of interest" description="Disordered" evidence="8">
    <location>
        <begin position="611"/>
        <end position="649"/>
    </location>
</feature>
<feature type="domain" description="Rho-GAP" evidence="10">
    <location>
        <begin position="1026"/>
        <end position="1213"/>
    </location>
</feature>
<evidence type="ECO:0000256" key="8">
    <source>
        <dbReference type="SAM" id="MobiDB-lite"/>
    </source>
</evidence>
<organism evidence="12 14">
    <name type="scientific">Didymodactylos carnosus</name>
    <dbReference type="NCBI Taxonomy" id="1234261"/>
    <lineage>
        <taxon>Eukaryota</taxon>
        <taxon>Metazoa</taxon>
        <taxon>Spiralia</taxon>
        <taxon>Gnathifera</taxon>
        <taxon>Rotifera</taxon>
        <taxon>Eurotatoria</taxon>
        <taxon>Bdelloidea</taxon>
        <taxon>Philodinida</taxon>
        <taxon>Philodinidae</taxon>
        <taxon>Didymodactylos</taxon>
    </lineage>
</organism>
<dbReference type="Proteomes" id="UP000663829">
    <property type="component" value="Unassembled WGS sequence"/>
</dbReference>
<evidence type="ECO:0000256" key="2">
    <source>
        <dbReference type="ARBA" id="ARBA00022468"/>
    </source>
</evidence>
<evidence type="ECO:0000256" key="3">
    <source>
        <dbReference type="ARBA" id="ARBA00022553"/>
    </source>
</evidence>
<dbReference type="EMBL" id="CAJOBC010001119">
    <property type="protein sequence ID" value="CAF3657018.1"/>
    <property type="molecule type" value="Genomic_DNA"/>
</dbReference>
<evidence type="ECO:0000256" key="7">
    <source>
        <dbReference type="ARBA" id="ARBA00070269"/>
    </source>
</evidence>
<dbReference type="GO" id="GO:0005856">
    <property type="term" value="C:cytoskeleton"/>
    <property type="evidence" value="ECO:0007669"/>
    <property type="project" value="InterPro"/>
</dbReference>
<dbReference type="InterPro" id="IPR001202">
    <property type="entry name" value="WW_dom"/>
</dbReference>
<feature type="compositionally biased region" description="Polar residues" evidence="8">
    <location>
        <begin position="509"/>
        <end position="552"/>
    </location>
</feature>
<accession>A0A813XEV1</accession>
<feature type="region of interest" description="Disordered" evidence="8">
    <location>
        <begin position="152"/>
        <end position="181"/>
    </location>
</feature>
<feature type="region of interest" description="Disordered" evidence="8">
    <location>
        <begin position="812"/>
        <end position="841"/>
    </location>
</feature>
<dbReference type="InterPro" id="IPR008936">
    <property type="entry name" value="Rho_GTPase_activation_prot"/>
</dbReference>
<keyword evidence="5" id="KW-0007">Acetylation</keyword>
<feature type="compositionally biased region" description="Basic and acidic residues" evidence="8">
    <location>
        <begin position="328"/>
        <end position="339"/>
    </location>
</feature>
<dbReference type="SUPFAM" id="SSF51045">
    <property type="entry name" value="WW domain"/>
    <property type="match status" value="1"/>
</dbReference>
<keyword evidence="4" id="KW-0677">Repeat</keyword>
<dbReference type="GO" id="GO:0005634">
    <property type="term" value="C:nucleus"/>
    <property type="evidence" value="ECO:0007669"/>
    <property type="project" value="UniProtKB-SubCell"/>
</dbReference>
<dbReference type="PANTHER" id="PTHR45876">
    <property type="entry name" value="FI04035P"/>
    <property type="match status" value="1"/>
</dbReference>
<dbReference type="CDD" id="cd00201">
    <property type="entry name" value="WW"/>
    <property type="match status" value="1"/>
</dbReference>
<feature type="compositionally biased region" description="Low complexity" evidence="8">
    <location>
        <begin position="155"/>
        <end position="175"/>
    </location>
</feature>
<dbReference type="SMART" id="SM00456">
    <property type="entry name" value="WW"/>
    <property type="match status" value="2"/>
</dbReference>
<feature type="region of interest" description="Disordered" evidence="8">
    <location>
        <begin position="267"/>
        <end position="287"/>
    </location>
</feature>
<evidence type="ECO:0000313" key="12">
    <source>
        <dbReference type="EMBL" id="CAF0869607.1"/>
    </source>
</evidence>
<keyword evidence="6" id="KW-0539">Nucleus</keyword>
<dbReference type="PROSITE" id="PS50020">
    <property type="entry name" value="WW_DOMAIN_2"/>
    <property type="match status" value="1"/>
</dbReference>
<protein>
    <recommendedName>
        <fullName evidence="7">Rho GTPase-activating protein 39</fullName>
    </recommendedName>
</protein>
<dbReference type="GO" id="GO:0007165">
    <property type="term" value="P:signal transduction"/>
    <property type="evidence" value="ECO:0007669"/>
    <property type="project" value="InterPro"/>
</dbReference>
<reference evidence="12" key="1">
    <citation type="submission" date="2021-02" db="EMBL/GenBank/DDBJ databases">
        <authorList>
            <person name="Nowell W R."/>
        </authorList>
    </citation>
    <scope>NUCLEOTIDE SEQUENCE</scope>
</reference>
<dbReference type="OrthoDB" id="437889at2759"/>
<gene>
    <name evidence="12" type="ORF">GPM918_LOCUS7029</name>
    <name evidence="13" type="ORF">SRO942_LOCUS7029</name>
</gene>
<feature type="region of interest" description="Disordered" evidence="8">
    <location>
        <begin position="695"/>
        <end position="737"/>
    </location>
</feature>
<feature type="domain" description="MyTH4" evidence="11">
    <location>
        <begin position="856"/>
        <end position="1015"/>
    </location>
</feature>
<evidence type="ECO:0000256" key="1">
    <source>
        <dbReference type="ARBA" id="ARBA00004123"/>
    </source>
</evidence>
<keyword evidence="14" id="KW-1185">Reference proteome</keyword>
<feature type="region of interest" description="Disordered" evidence="8">
    <location>
        <begin position="215"/>
        <end position="241"/>
    </location>
</feature>
<evidence type="ECO:0000259" key="10">
    <source>
        <dbReference type="PROSITE" id="PS50238"/>
    </source>
</evidence>
<evidence type="ECO:0000256" key="4">
    <source>
        <dbReference type="ARBA" id="ARBA00022737"/>
    </source>
</evidence>
<sequence length="1218" mass="135225">MCERLEWVEIIEPKSKDRMYANLITGECVWQPPPLAKIKLQNHSQWWELYDNSTKRHYYYNATTQRTIWNRPPNADIIPLAKLQMLKENTEPKEVDRQNTVSSLANNPTMSPASSINHALFHHQQQQQQGGGLINNISNTSKGKQISLQPLDVVNSSGNTSNSNNKTTSTTNISTPPLNSIAQRSVRRTATILQSLSPTNAVPHQINSSRQTFAYNDQQQKPSSSTSNSTNSPSSSLSSNSSFFCRTIQNDSSQQQQQQQLLSRTNAPILDKSTSSSSAISSSSSSVIKSIEDSSKNLQTKASEKSTYDNLIHSNNATVASLPTSTNLERKSSRHERTTQKSAITRGAYQEQQQDNCYEKSGYDNYPIIMTKFESARKNNNNTIMNQSVDEQSIIPMDTGNETTLNTKRSQSIKLKKELALKSSPNSPLGDITVTSYNPSVMYNDNTKKQQQRSSVKYSKDHVTTLCNLNAASCSPLNDLLFETNASCQQSPILRHISSPSLQMSTCSLHNHSPSHQLQIHNSNTNHGATINSASSTLNSKHSTCSSTATNYSDSPTTPSTHSPMSFSRLAYGRSRIRKKQPRTNPNYVNIEIKSNDGSLRSTYIKIYNSENNSSSASSSLNSTSAKSTTTTAGTTGTTNTTHFHSQPFLNSKEINDHTHVITSSEHYPFYQSNDTISKGICPLHSSQTSTKTALILSSSSSSSSSATQNGGSKIPSNEMLTNQDQQHSNSTNTLTNKPLIMKQFSINDDSTIQQPFISCNDEFLFHSTTDPLNINFQPYKPNSNATTPITTRTGGCGSNTSTLSSPILPIYYDGHSSSSPPSAPPTNQISTPHLADRNGNGLVFRHNEQCDESSSLNRPVSIHLQSSCDNQASGNSNQTSGYKQSYMGDRKAKQPVASLNTCLELTTKGWSLPPIRDELYLQLIKQTSYNISAESLQRGWELMAVCLSFFPPSAKFQSLLERWIIVQSSGDADTQEVPISIYAKVCQKRLDKIIQTGPKKGLKKPTFEEIELSKHTIHFPSMFGATLEEVMAMQRTRFPERRLPWIQTTLSEEVLRLNGAQTEGIFRVPGDLDGVNALKVKCDQWQLPSLEDAHLPASLLKLWYRELSEPLIPSIFYEQCILYCDMPETCIRLVNSLPDINRAVLTYLIRFLQVFAAPENVVITKMDVNNLSMVMAPNCLRCESDDAKVIFENARKEMLFIKTLILHLDTNSIEGVI</sequence>
<dbReference type="GO" id="GO:0005096">
    <property type="term" value="F:GTPase activator activity"/>
    <property type="evidence" value="ECO:0007669"/>
    <property type="project" value="UniProtKB-KW"/>
</dbReference>
<name>A0A813XEV1_9BILA</name>
<keyword evidence="3" id="KW-0597">Phosphoprotein</keyword>
<dbReference type="InterPro" id="IPR000857">
    <property type="entry name" value="MyTH4_dom"/>
</dbReference>
<dbReference type="Pfam" id="PF00620">
    <property type="entry name" value="RhoGAP"/>
    <property type="match status" value="1"/>
</dbReference>
<proteinExistence type="predicted"/>
<dbReference type="InterPro" id="IPR036020">
    <property type="entry name" value="WW_dom_sf"/>
</dbReference>
<dbReference type="EMBL" id="CAJNOQ010001119">
    <property type="protein sequence ID" value="CAF0869607.1"/>
    <property type="molecule type" value="Genomic_DNA"/>
</dbReference>
<dbReference type="InterPro" id="IPR000198">
    <property type="entry name" value="RhoGAP_dom"/>
</dbReference>